<evidence type="ECO:0000256" key="4">
    <source>
        <dbReference type="ARBA" id="ARBA00022833"/>
    </source>
</evidence>
<keyword evidence="4" id="KW-0862">Zinc</keyword>
<feature type="signal peptide" evidence="6">
    <location>
        <begin position="1"/>
        <end position="22"/>
    </location>
</feature>
<keyword evidence="5" id="KW-0482">Metalloprotease</keyword>
<dbReference type="RefSeq" id="WP_145116211.1">
    <property type="nucleotide sequence ID" value="NZ_CP036349.1"/>
</dbReference>
<evidence type="ECO:0000259" key="7">
    <source>
        <dbReference type="SMART" id="SM00235"/>
    </source>
</evidence>
<reference evidence="8 9" key="1">
    <citation type="submission" date="2019-02" db="EMBL/GenBank/DDBJ databases">
        <title>Deep-cultivation of Planctomycetes and their phenomic and genomic characterization uncovers novel biology.</title>
        <authorList>
            <person name="Wiegand S."/>
            <person name="Jogler M."/>
            <person name="Boedeker C."/>
            <person name="Pinto D."/>
            <person name="Vollmers J."/>
            <person name="Rivas-Marin E."/>
            <person name="Kohn T."/>
            <person name="Peeters S.H."/>
            <person name="Heuer A."/>
            <person name="Rast P."/>
            <person name="Oberbeckmann S."/>
            <person name="Bunk B."/>
            <person name="Jeske O."/>
            <person name="Meyerdierks A."/>
            <person name="Storesund J.E."/>
            <person name="Kallscheuer N."/>
            <person name="Luecker S."/>
            <person name="Lage O.M."/>
            <person name="Pohl T."/>
            <person name="Merkel B.J."/>
            <person name="Hornburger P."/>
            <person name="Mueller R.-W."/>
            <person name="Bruemmer F."/>
            <person name="Labrenz M."/>
            <person name="Spormann A.M."/>
            <person name="Op den Camp H."/>
            <person name="Overmann J."/>
            <person name="Amann R."/>
            <person name="Jetten M.S.M."/>
            <person name="Mascher T."/>
            <person name="Medema M.H."/>
            <person name="Devos D.P."/>
            <person name="Kaster A.-K."/>
            <person name="Ovreas L."/>
            <person name="Rohde M."/>
            <person name="Galperin M.Y."/>
            <person name="Jogler C."/>
        </authorList>
    </citation>
    <scope>NUCLEOTIDE SEQUENCE [LARGE SCALE GENOMIC DNA]</scope>
    <source>
        <strain evidence="8 9">Spa11</strain>
    </source>
</reference>
<feature type="domain" description="Peptidase metallopeptidase" evidence="7">
    <location>
        <begin position="52"/>
        <end position="251"/>
    </location>
</feature>
<dbReference type="GO" id="GO:0004222">
    <property type="term" value="F:metalloendopeptidase activity"/>
    <property type="evidence" value="ECO:0007669"/>
    <property type="project" value="InterPro"/>
</dbReference>
<evidence type="ECO:0000256" key="6">
    <source>
        <dbReference type="SAM" id="SignalP"/>
    </source>
</evidence>
<dbReference type="InterPro" id="IPR021190">
    <property type="entry name" value="Pept_M10A"/>
</dbReference>
<dbReference type="InterPro" id="IPR006026">
    <property type="entry name" value="Peptidase_Metallo"/>
</dbReference>
<dbReference type="PANTHER" id="PTHR10201">
    <property type="entry name" value="MATRIX METALLOPROTEINASE"/>
    <property type="match status" value="1"/>
</dbReference>
<dbReference type="PANTHER" id="PTHR10201:SF323">
    <property type="entry name" value="MATRIX METALLOPROTEINASE-21"/>
    <property type="match status" value="1"/>
</dbReference>
<evidence type="ECO:0000313" key="9">
    <source>
        <dbReference type="Proteomes" id="UP000316426"/>
    </source>
</evidence>
<dbReference type="Pfam" id="PF00413">
    <property type="entry name" value="Peptidase_M10"/>
    <property type="match status" value="1"/>
</dbReference>
<evidence type="ECO:0000313" key="8">
    <source>
        <dbReference type="EMBL" id="QDV75957.1"/>
    </source>
</evidence>
<evidence type="ECO:0000256" key="2">
    <source>
        <dbReference type="ARBA" id="ARBA00022723"/>
    </source>
</evidence>
<keyword evidence="1" id="KW-0645">Protease</keyword>
<proteinExistence type="predicted"/>
<dbReference type="GO" id="GO:0006508">
    <property type="term" value="P:proteolysis"/>
    <property type="evidence" value="ECO:0007669"/>
    <property type="project" value="UniProtKB-KW"/>
</dbReference>
<evidence type="ECO:0000256" key="3">
    <source>
        <dbReference type="ARBA" id="ARBA00022801"/>
    </source>
</evidence>
<name>A0A518KDU0_9BACT</name>
<dbReference type="Gene3D" id="3.40.390.10">
    <property type="entry name" value="Collagenase (Catalytic Domain)"/>
    <property type="match status" value="1"/>
</dbReference>
<keyword evidence="3" id="KW-0378">Hydrolase</keyword>
<keyword evidence="6" id="KW-0732">Signal</keyword>
<dbReference type="KEGG" id="bmei:Spa11_41800"/>
<dbReference type="Proteomes" id="UP000316426">
    <property type="component" value="Chromosome"/>
</dbReference>
<keyword evidence="2" id="KW-0479">Metal-binding</keyword>
<dbReference type="GO" id="GO:0008270">
    <property type="term" value="F:zinc ion binding"/>
    <property type="evidence" value="ECO:0007669"/>
    <property type="project" value="InterPro"/>
</dbReference>
<evidence type="ECO:0000256" key="5">
    <source>
        <dbReference type="ARBA" id="ARBA00023049"/>
    </source>
</evidence>
<sequence length="286" mass="29702" precursor="true">MRLLIAIAIGLLSLGAAAPASACSVCEALAACPCGMMASDEPGAPFAFYSLQGSQWPQPGGDGAPVTVTYSYNNFLDGGMKDPMGVTVPAEYLRIVTEEAFGLWASVAPLHFVEVPDVGTPVFTGNTAAYNAYPADSFGQIRLNHRYINGTDAENGFPTTKALAYFPSNGNGGNIAGDIHFDNGDPWAIVGTPSEPDVLGVLTHEIGHTLGINHTTIEGAVMNPMALRRMGPGTGVLTPDDIAAVQAIYGEGVGSVTPLFRVPEPAAALLTLLSAAAWLSSPRRRG</sequence>
<evidence type="ECO:0000256" key="1">
    <source>
        <dbReference type="ARBA" id="ARBA00022670"/>
    </source>
</evidence>
<protein>
    <submittedName>
        <fullName evidence="8">Matrixin</fullName>
    </submittedName>
</protein>
<dbReference type="SMART" id="SM00235">
    <property type="entry name" value="ZnMc"/>
    <property type="match status" value="1"/>
</dbReference>
<dbReference type="PRINTS" id="PR00138">
    <property type="entry name" value="MATRIXIN"/>
</dbReference>
<dbReference type="AlphaFoldDB" id="A0A518KDU0"/>
<dbReference type="GO" id="GO:0031012">
    <property type="term" value="C:extracellular matrix"/>
    <property type="evidence" value="ECO:0007669"/>
    <property type="project" value="InterPro"/>
</dbReference>
<gene>
    <name evidence="8" type="ORF">Spa11_41800</name>
</gene>
<dbReference type="EMBL" id="CP036349">
    <property type="protein sequence ID" value="QDV75957.1"/>
    <property type="molecule type" value="Genomic_DNA"/>
</dbReference>
<dbReference type="InterPro" id="IPR001818">
    <property type="entry name" value="Pept_M10_metallopeptidase"/>
</dbReference>
<keyword evidence="9" id="KW-1185">Reference proteome</keyword>
<accession>A0A518KDU0</accession>
<organism evidence="8 9">
    <name type="scientific">Botrimarina mediterranea</name>
    <dbReference type="NCBI Taxonomy" id="2528022"/>
    <lineage>
        <taxon>Bacteria</taxon>
        <taxon>Pseudomonadati</taxon>
        <taxon>Planctomycetota</taxon>
        <taxon>Planctomycetia</taxon>
        <taxon>Pirellulales</taxon>
        <taxon>Lacipirellulaceae</taxon>
        <taxon>Botrimarina</taxon>
    </lineage>
</organism>
<dbReference type="SUPFAM" id="SSF55486">
    <property type="entry name" value="Metalloproteases ('zincins'), catalytic domain"/>
    <property type="match status" value="1"/>
</dbReference>
<feature type="chain" id="PRO_5021870221" evidence="6">
    <location>
        <begin position="23"/>
        <end position="286"/>
    </location>
</feature>
<dbReference type="InterPro" id="IPR024079">
    <property type="entry name" value="MetalloPept_cat_dom_sf"/>
</dbReference>